<keyword evidence="1" id="KW-0805">Transcription regulation</keyword>
<dbReference type="PANTHER" id="PTHR43537">
    <property type="entry name" value="TRANSCRIPTIONAL REGULATOR, GNTR FAMILY"/>
    <property type="match status" value="1"/>
</dbReference>
<dbReference type="InterPro" id="IPR036388">
    <property type="entry name" value="WH-like_DNA-bd_sf"/>
</dbReference>
<dbReference type="EMBL" id="LPXN01000104">
    <property type="protein sequence ID" value="KZD08555.1"/>
    <property type="molecule type" value="Genomic_DNA"/>
</dbReference>
<accession>A0A154W4S7</accession>
<evidence type="ECO:0000256" key="3">
    <source>
        <dbReference type="ARBA" id="ARBA00023163"/>
    </source>
</evidence>
<reference evidence="5 6" key="1">
    <citation type="submission" date="2015-12" db="EMBL/GenBank/DDBJ databases">
        <title>Genome sequence of Oceanibaculum pacificum MCCC 1A02656.</title>
        <authorList>
            <person name="Lu L."/>
            <person name="Lai Q."/>
            <person name="Shao Z."/>
            <person name="Qian P."/>
        </authorList>
    </citation>
    <scope>NUCLEOTIDE SEQUENCE [LARGE SCALE GENOMIC DNA]</scope>
    <source>
        <strain evidence="5 6">MCCC 1A02656</strain>
    </source>
</reference>
<dbReference type="InterPro" id="IPR011711">
    <property type="entry name" value="GntR_C"/>
</dbReference>
<dbReference type="SMART" id="SM00345">
    <property type="entry name" value="HTH_GNTR"/>
    <property type="match status" value="1"/>
</dbReference>
<dbReference type="PROSITE" id="PS50949">
    <property type="entry name" value="HTH_GNTR"/>
    <property type="match status" value="1"/>
</dbReference>
<dbReference type="STRING" id="580166.AUP43_08470"/>
<evidence type="ECO:0000259" key="4">
    <source>
        <dbReference type="PROSITE" id="PS50949"/>
    </source>
</evidence>
<dbReference type="SUPFAM" id="SSF46785">
    <property type="entry name" value="Winged helix' DNA-binding domain"/>
    <property type="match status" value="1"/>
</dbReference>
<dbReference type="PANTHER" id="PTHR43537:SF49">
    <property type="entry name" value="TRANSCRIPTIONAL REGULATORY PROTEIN"/>
    <property type="match status" value="1"/>
</dbReference>
<feature type="domain" description="HTH gntR-type" evidence="4">
    <location>
        <begin position="13"/>
        <end position="80"/>
    </location>
</feature>
<dbReference type="Proteomes" id="UP000076400">
    <property type="component" value="Unassembled WGS sequence"/>
</dbReference>
<comment type="caution">
    <text evidence="5">The sequence shown here is derived from an EMBL/GenBank/DDBJ whole genome shotgun (WGS) entry which is preliminary data.</text>
</comment>
<dbReference type="GO" id="GO:0003677">
    <property type="term" value="F:DNA binding"/>
    <property type="evidence" value="ECO:0007669"/>
    <property type="project" value="UniProtKB-KW"/>
</dbReference>
<organism evidence="5 6">
    <name type="scientific">Oceanibaculum pacificum</name>
    <dbReference type="NCBI Taxonomy" id="580166"/>
    <lineage>
        <taxon>Bacteria</taxon>
        <taxon>Pseudomonadati</taxon>
        <taxon>Pseudomonadota</taxon>
        <taxon>Alphaproteobacteria</taxon>
        <taxon>Rhodospirillales</taxon>
        <taxon>Oceanibaculaceae</taxon>
        <taxon>Oceanibaculum</taxon>
    </lineage>
</organism>
<evidence type="ECO:0000313" key="6">
    <source>
        <dbReference type="Proteomes" id="UP000076400"/>
    </source>
</evidence>
<dbReference type="Pfam" id="PF00392">
    <property type="entry name" value="GntR"/>
    <property type="match status" value="1"/>
</dbReference>
<gene>
    <name evidence="5" type="ORF">AUP43_08470</name>
</gene>
<evidence type="ECO:0000256" key="1">
    <source>
        <dbReference type="ARBA" id="ARBA00023015"/>
    </source>
</evidence>
<dbReference type="AlphaFoldDB" id="A0A154W4S7"/>
<dbReference type="Pfam" id="PF07729">
    <property type="entry name" value="FCD"/>
    <property type="match status" value="1"/>
</dbReference>
<dbReference type="CDD" id="cd07377">
    <property type="entry name" value="WHTH_GntR"/>
    <property type="match status" value="1"/>
</dbReference>
<name>A0A154W4S7_9PROT</name>
<dbReference type="RefSeq" id="WP_067555526.1">
    <property type="nucleotide sequence ID" value="NZ_LPXN01000104.1"/>
</dbReference>
<dbReference type="InterPro" id="IPR000524">
    <property type="entry name" value="Tscrpt_reg_HTH_GntR"/>
</dbReference>
<keyword evidence="3" id="KW-0804">Transcription</keyword>
<dbReference type="InterPro" id="IPR008920">
    <property type="entry name" value="TF_FadR/GntR_C"/>
</dbReference>
<evidence type="ECO:0000313" key="5">
    <source>
        <dbReference type="EMBL" id="KZD08555.1"/>
    </source>
</evidence>
<dbReference type="InterPro" id="IPR036390">
    <property type="entry name" value="WH_DNA-bd_sf"/>
</dbReference>
<dbReference type="SUPFAM" id="SSF48008">
    <property type="entry name" value="GntR ligand-binding domain-like"/>
    <property type="match status" value="1"/>
</dbReference>
<keyword evidence="6" id="KW-1185">Reference proteome</keyword>
<dbReference type="Gene3D" id="1.10.10.10">
    <property type="entry name" value="Winged helix-like DNA-binding domain superfamily/Winged helix DNA-binding domain"/>
    <property type="match status" value="1"/>
</dbReference>
<dbReference type="PRINTS" id="PR00035">
    <property type="entry name" value="HTHGNTR"/>
</dbReference>
<dbReference type="SMART" id="SM00895">
    <property type="entry name" value="FCD"/>
    <property type="match status" value="1"/>
</dbReference>
<keyword evidence="2" id="KW-0238">DNA-binding</keyword>
<evidence type="ECO:0000256" key="2">
    <source>
        <dbReference type="ARBA" id="ARBA00023125"/>
    </source>
</evidence>
<dbReference type="Gene3D" id="1.20.120.530">
    <property type="entry name" value="GntR ligand-binding domain-like"/>
    <property type="match status" value="1"/>
</dbReference>
<proteinExistence type="predicted"/>
<dbReference type="GO" id="GO:0003700">
    <property type="term" value="F:DNA-binding transcription factor activity"/>
    <property type="evidence" value="ECO:0007669"/>
    <property type="project" value="InterPro"/>
</dbReference>
<sequence length="234" mass="25770">MMQQQRRALLRAGTTVDEMVRVLADDILKGLLPPGEKLDEPKLAERFGVSRTPVREALGQLSAMGLAERRPNRGCVVATITDHRLTEMFEAMAELEAACARLAAQRMSAGERRALSDLHQQSADLVHKGALDEYAAFNMQFHSLLYEGCHSGYLADLVSTTRSRVAPFRRAQFNVLGRLRKSWDEHDAIVTAILRGEAETADRAARAHVIVVSAASASFVSDHRSSTPEEMSDA</sequence>
<protein>
    <submittedName>
        <fullName evidence="5">GntR family transcriptional regulator</fullName>
    </submittedName>
</protein>